<dbReference type="PROSITE" id="PS50949">
    <property type="entry name" value="HTH_GNTR"/>
    <property type="match status" value="1"/>
</dbReference>
<evidence type="ECO:0000313" key="5">
    <source>
        <dbReference type="EMBL" id="QNL99779.1"/>
    </source>
</evidence>
<dbReference type="Proteomes" id="UP000515819">
    <property type="component" value="Chromosome"/>
</dbReference>
<evidence type="ECO:0000256" key="1">
    <source>
        <dbReference type="ARBA" id="ARBA00023015"/>
    </source>
</evidence>
<dbReference type="InterPro" id="IPR000524">
    <property type="entry name" value="Tscrpt_reg_HTH_GntR"/>
</dbReference>
<dbReference type="CDD" id="cd07377">
    <property type="entry name" value="WHTH_GntR"/>
    <property type="match status" value="1"/>
</dbReference>
<dbReference type="KEGG" id="wcp:H9Q76_00235"/>
<organism evidence="5 6">
    <name type="scientific">Wujia chipingensis</name>
    <dbReference type="NCBI Taxonomy" id="2763670"/>
    <lineage>
        <taxon>Bacteria</taxon>
        <taxon>Bacillati</taxon>
        <taxon>Bacillota</taxon>
        <taxon>Clostridia</taxon>
        <taxon>Lachnospirales</taxon>
        <taxon>Lachnospiraceae</taxon>
        <taxon>Wujia</taxon>
    </lineage>
</organism>
<dbReference type="RefSeq" id="WP_021984241.1">
    <property type="nucleotide sequence ID" value="NZ_CP060632.1"/>
</dbReference>
<keyword evidence="3" id="KW-0804">Transcription</keyword>
<dbReference type="SUPFAM" id="SSF48008">
    <property type="entry name" value="GntR ligand-binding domain-like"/>
    <property type="match status" value="1"/>
</dbReference>
<accession>A0A7G9FMJ8</accession>
<evidence type="ECO:0000259" key="4">
    <source>
        <dbReference type="PROSITE" id="PS50949"/>
    </source>
</evidence>
<dbReference type="SUPFAM" id="SSF46785">
    <property type="entry name" value="Winged helix' DNA-binding domain"/>
    <property type="match status" value="1"/>
</dbReference>
<name>A0A7G9FMJ8_9FIRM</name>
<sequence>MKLDMNIDEYLPLREVVFHTLRKAIIQGELQPGERLMEVTLANKLGVSRTPVREAIRMLELEGLVVMIPRKGAEVAKITVRDLKDALEVRMAIDSLSVKLACERLDENDKTEIKQACVAFREAVKSKNVQAIVEGDERFHNTIYRASKNQKLITIAMNLREQVYRYRFEYVKDFSYHENLIREHDQITEAILKGDVETAQKIMKEHIYNQEQIVIRNLQKEA</sequence>
<gene>
    <name evidence="5" type="ORF">H9Q76_00235</name>
</gene>
<dbReference type="InterPro" id="IPR036388">
    <property type="entry name" value="WH-like_DNA-bd_sf"/>
</dbReference>
<dbReference type="Pfam" id="PF00392">
    <property type="entry name" value="GntR"/>
    <property type="match status" value="1"/>
</dbReference>
<dbReference type="EMBL" id="CP060632">
    <property type="protein sequence ID" value="QNL99779.1"/>
    <property type="molecule type" value="Genomic_DNA"/>
</dbReference>
<dbReference type="InterPro" id="IPR036390">
    <property type="entry name" value="WH_DNA-bd_sf"/>
</dbReference>
<protein>
    <submittedName>
        <fullName evidence="5">GntR family transcriptional regulator</fullName>
    </submittedName>
</protein>
<proteinExistence type="predicted"/>
<evidence type="ECO:0000256" key="2">
    <source>
        <dbReference type="ARBA" id="ARBA00023125"/>
    </source>
</evidence>
<dbReference type="GO" id="GO:0003700">
    <property type="term" value="F:DNA-binding transcription factor activity"/>
    <property type="evidence" value="ECO:0007669"/>
    <property type="project" value="InterPro"/>
</dbReference>
<dbReference type="Gene3D" id="1.20.120.530">
    <property type="entry name" value="GntR ligand-binding domain-like"/>
    <property type="match status" value="1"/>
</dbReference>
<feature type="domain" description="HTH gntR-type" evidence="4">
    <location>
        <begin position="11"/>
        <end position="78"/>
    </location>
</feature>
<dbReference type="Pfam" id="PF07729">
    <property type="entry name" value="FCD"/>
    <property type="match status" value="1"/>
</dbReference>
<keyword evidence="2" id="KW-0238">DNA-binding</keyword>
<dbReference type="PANTHER" id="PTHR43537:SF24">
    <property type="entry name" value="GLUCONATE OPERON TRANSCRIPTIONAL REPRESSOR"/>
    <property type="match status" value="1"/>
</dbReference>
<reference evidence="5 6" key="1">
    <citation type="submission" date="2020-08" db="EMBL/GenBank/DDBJ databases">
        <authorList>
            <person name="Liu C."/>
            <person name="Sun Q."/>
        </authorList>
    </citation>
    <scope>NUCLEOTIDE SEQUENCE [LARGE SCALE GENOMIC DNA]</scope>
    <source>
        <strain evidence="5 6">NSJ-4</strain>
    </source>
</reference>
<dbReference type="Gene3D" id="1.10.10.10">
    <property type="entry name" value="Winged helix-like DNA-binding domain superfamily/Winged helix DNA-binding domain"/>
    <property type="match status" value="1"/>
</dbReference>
<dbReference type="InterPro" id="IPR008920">
    <property type="entry name" value="TF_FadR/GntR_C"/>
</dbReference>
<keyword evidence="6" id="KW-1185">Reference proteome</keyword>
<dbReference type="SMART" id="SM00345">
    <property type="entry name" value="HTH_GNTR"/>
    <property type="match status" value="1"/>
</dbReference>
<dbReference type="AlphaFoldDB" id="A0A7G9FMJ8"/>
<dbReference type="SMART" id="SM00895">
    <property type="entry name" value="FCD"/>
    <property type="match status" value="1"/>
</dbReference>
<dbReference type="PRINTS" id="PR00035">
    <property type="entry name" value="HTHGNTR"/>
</dbReference>
<evidence type="ECO:0000313" key="6">
    <source>
        <dbReference type="Proteomes" id="UP000515819"/>
    </source>
</evidence>
<dbReference type="PANTHER" id="PTHR43537">
    <property type="entry name" value="TRANSCRIPTIONAL REGULATOR, GNTR FAMILY"/>
    <property type="match status" value="1"/>
</dbReference>
<dbReference type="GO" id="GO:0003677">
    <property type="term" value="F:DNA binding"/>
    <property type="evidence" value="ECO:0007669"/>
    <property type="project" value="UniProtKB-KW"/>
</dbReference>
<keyword evidence="1" id="KW-0805">Transcription regulation</keyword>
<evidence type="ECO:0000256" key="3">
    <source>
        <dbReference type="ARBA" id="ARBA00023163"/>
    </source>
</evidence>
<dbReference type="InterPro" id="IPR011711">
    <property type="entry name" value="GntR_C"/>
</dbReference>